<feature type="transmembrane region" description="Helical" evidence="6">
    <location>
        <begin position="366"/>
        <end position="388"/>
    </location>
</feature>
<evidence type="ECO:0000256" key="3">
    <source>
        <dbReference type="ARBA" id="ARBA00022692"/>
    </source>
</evidence>
<dbReference type="Gene3D" id="3.60.15.10">
    <property type="entry name" value="Ribonuclease Z/Hydroxyacylglutathione hydrolase-like"/>
    <property type="match status" value="1"/>
</dbReference>
<dbReference type="InterPro" id="IPR001279">
    <property type="entry name" value="Metallo-B-lactamas"/>
</dbReference>
<feature type="transmembrane region" description="Helical" evidence="6">
    <location>
        <begin position="306"/>
        <end position="325"/>
    </location>
</feature>
<feature type="transmembrane region" description="Helical" evidence="6">
    <location>
        <begin position="491"/>
        <end position="516"/>
    </location>
</feature>
<feature type="transmembrane region" description="Helical" evidence="6">
    <location>
        <begin position="337"/>
        <end position="360"/>
    </location>
</feature>
<organism evidence="8 9">
    <name type="scientific">Oxalicibacterium flavum</name>
    <dbReference type="NCBI Taxonomy" id="179467"/>
    <lineage>
        <taxon>Bacteria</taxon>
        <taxon>Pseudomonadati</taxon>
        <taxon>Pseudomonadota</taxon>
        <taxon>Betaproteobacteria</taxon>
        <taxon>Burkholderiales</taxon>
        <taxon>Oxalobacteraceae</taxon>
        <taxon>Oxalicibacterium</taxon>
    </lineage>
</organism>
<dbReference type="InterPro" id="IPR004477">
    <property type="entry name" value="ComEC_N"/>
</dbReference>
<keyword evidence="2" id="KW-1003">Cell membrane</keyword>
<evidence type="ECO:0000256" key="5">
    <source>
        <dbReference type="ARBA" id="ARBA00023136"/>
    </source>
</evidence>
<reference evidence="8" key="2">
    <citation type="submission" date="2020-09" db="EMBL/GenBank/DDBJ databases">
        <authorList>
            <person name="Sun Q."/>
            <person name="Sedlacek I."/>
        </authorList>
    </citation>
    <scope>NUCLEOTIDE SEQUENCE</scope>
    <source>
        <strain evidence="8">CCM 7086</strain>
    </source>
</reference>
<dbReference type="EMBL" id="BMCG01000006">
    <property type="protein sequence ID" value="GGC17499.1"/>
    <property type="molecule type" value="Genomic_DNA"/>
</dbReference>
<feature type="transmembrane region" description="Helical" evidence="6">
    <location>
        <begin position="409"/>
        <end position="429"/>
    </location>
</feature>
<evidence type="ECO:0000313" key="9">
    <source>
        <dbReference type="Proteomes" id="UP000620266"/>
    </source>
</evidence>
<dbReference type="NCBIfam" id="TIGR00361">
    <property type="entry name" value="ComEC_Rec2"/>
    <property type="match status" value="1"/>
</dbReference>
<evidence type="ECO:0000256" key="6">
    <source>
        <dbReference type="SAM" id="Phobius"/>
    </source>
</evidence>
<dbReference type="InterPro" id="IPR035681">
    <property type="entry name" value="ComA-like_MBL"/>
</dbReference>
<dbReference type="AlphaFoldDB" id="A0A8J2UQM8"/>
<evidence type="ECO:0000256" key="4">
    <source>
        <dbReference type="ARBA" id="ARBA00022989"/>
    </source>
</evidence>
<dbReference type="GO" id="GO:0030420">
    <property type="term" value="P:establishment of competence for transformation"/>
    <property type="evidence" value="ECO:0007669"/>
    <property type="project" value="InterPro"/>
</dbReference>
<feature type="transmembrane region" description="Helical" evidence="6">
    <location>
        <begin position="51"/>
        <end position="74"/>
    </location>
</feature>
<dbReference type="RefSeq" id="WP_188397276.1">
    <property type="nucleotide sequence ID" value="NZ_BMCG01000006.1"/>
</dbReference>
<feature type="transmembrane region" description="Helical" evidence="6">
    <location>
        <begin position="441"/>
        <end position="470"/>
    </location>
</feature>
<keyword evidence="4 6" id="KW-1133">Transmembrane helix</keyword>
<feature type="domain" description="Metallo-beta-lactamase" evidence="7">
    <location>
        <begin position="555"/>
        <end position="725"/>
    </location>
</feature>
<dbReference type="InterPro" id="IPR052159">
    <property type="entry name" value="Competence_DNA_uptake"/>
</dbReference>
<name>A0A8J2UQM8_9BURK</name>
<gene>
    <name evidence="8" type="primary">comA</name>
    <name evidence="8" type="ORF">GCM10007205_28110</name>
</gene>
<keyword evidence="5 6" id="KW-0472">Membrane</keyword>
<dbReference type="Proteomes" id="UP000620266">
    <property type="component" value="Unassembled WGS sequence"/>
</dbReference>
<feature type="transmembrane region" description="Helical" evidence="6">
    <location>
        <begin position="260"/>
        <end position="286"/>
    </location>
</feature>
<comment type="caution">
    <text evidence="8">The sequence shown here is derived from an EMBL/GenBank/DDBJ whole genome shotgun (WGS) entry which is preliminary data.</text>
</comment>
<evidence type="ECO:0000259" key="7">
    <source>
        <dbReference type="SMART" id="SM00849"/>
    </source>
</evidence>
<dbReference type="Pfam" id="PF03772">
    <property type="entry name" value="Competence"/>
    <property type="match status" value="1"/>
</dbReference>
<dbReference type="SUPFAM" id="SSF56281">
    <property type="entry name" value="Metallo-hydrolase/oxidoreductase"/>
    <property type="match status" value="1"/>
</dbReference>
<dbReference type="PANTHER" id="PTHR30619">
    <property type="entry name" value="DNA INTERNALIZATION/COMPETENCE PROTEIN COMEC/REC2"/>
    <property type="match status" value="1"/>
</dbReference>
<sequence>MRGAIIGFVVGAWLLQTQAELPSVFFITALISASLLLVVLSRAARLQRGRFVLLMAAGVSFGFAWAAMVAHHYLADELPREWEGRDVTVIGTIDSLPNYFERGVRFNFDVEQVLPTADGAVPELPGRIALSWYLAFAGEDMQKIGEVHAGERWQLTVRLRRPHGNANPHGFDYEQWLLEQNIRATGYVRPDQRLALKNERVAAFVPSFGAVVERSRGWLRDRIQRLLQDQPYAGVVVALVMGDQRAISQTDWTVFNRTGVSHLVSISGLHITMIAALFAQLTFALWRRSFFTTASLPLRLPAQKAAAIAGVAAAFVYVLLAGSGVPAQRTLCMLSVVALALWFGRITNVSHVLCLALGAVVLKDPWAVLGAGFWLSFGAVGVILYATVGRAQTVEQRARPHWRIALETATRTQYAVTLGLVPLTVLLFGQASLVSPFANAIAIPLVSFLVTPLSLVGSVLPAPLAGWCLWLAHWMIEWLARLLHWMSALPAAVWIAPIPSWWMFALAVIGTLWMLAPRGWPMRWLGLFAWLPLVLNAPLHPRAGEMWVTAFDVGQGMAVLVETPNHRLLYDTGPAYSPEADGGNRVVLPYLRARGIHRLDGVIVTHSDTDHSGGALSIFADMQIGWTASSLPSAHPVVQQAPAHRPCVAGQTWEWDGVRFEMLHPTPEIYQSERWKPNARSCTLKITSGRHAILLPGDIEAQQEAELVRNFGSELHADVLLAPHHGSGTSSTWPFLRTVAPQIAIFQVGYRNRYGHPKQEIVERYGELGVRRLRSDAAGAISVRFGEGIEVGEYRREHARYWYGR</sequence>
<accession>A0A8J2UQM8</accession>
<keyword evidence="9" id="KW-1185">Reference proteome</keyword>
<dbReference type="CDD" id="cd07731">
    <property type="entry name" value="ComA-like_MBL-fold"/>
    <property type="match status" value="1"/>
</dbReference>
<evidence type="ECO:0000256" key="1">
    <source>
        <dbReference type="ARBA" id="ARBA00004651"/>
    </source>
</evidence>
<dbReference type="Pfam" id="PF00753">
    <property type="entry name" value="Lactamase_B"/>
    <property type="match status" value="1"/>
</dbReference>
<dbReference type="NCBIfam" id="TIGR00360">
    <property type="entry name" value="ComEC_N-term"/>
    <property type="match status" value="1"/>
</dbReference>
<evidence type="ECO:0000313" key="8">
    <source>
        <dbReference type="EMBL" id="GGC17499.1"/>
    </source>
</evidence>
<dbReference type="InterPro" id="IPR036866">
    <property type="entry name" value="RibonucZ/Hydroxyglut_hydro"/>
</dbReference>
<evidence type="ECO:0000256" key="2">
    <source>
        <dbReference type="ARBA" id="ARBA00022475"/>
    </source>
</evidence>
<dbReference type="GO" id="GO:0005886">
    <property type="term" value="C:plasma membrane"/>
    <property type="evidence" value="ECO:0007669"/>
    <property type="project" value="UniProtKB-SubCell"/>
</dbReference>
<keyword evidence="3 6" id="KW-0812">Transmembrane</keyword>
<comment type="subcellular location">
    <subcellularLocation>
        <location evidence="1">Cell membrane</location>
        <topology evidence="1">Multi-pass membrane protein</topology>
    </subcellularLocation>
</comment>
<dbReference type="SMART" id="SM00849">
    <property type="entry name" value="Lactamase_B"/>
    <property type="match status" value="1"/>
</dbReference>
<dbReference type="Pfam" id="PF13567">
    <property type="entry name" value="DUF4131"/>
    <property type="match status" value="1"/>
</dbReference>
<reference evidence="8" key="1">
    <citation type="journal article" date="2014" name="Int. J. Syst. Evol. Microbiol.">
        <title>Complete genome sequence of Corynebacterium casei LMG S-19264T (=DSM 44701T), isolated from a smear-ripened cheese.</title>
        <authorList>
            <consortium name="US DOE Joint Genome Institute (JGI-PGF)"/>
            <person name="Walter F."/>
            <person name="Albersmeier A."/>
            <person name="Kalinowski J."/>
            <person name="Ruckert C."/>
        </authorList>
    </citation>
    <scope>NUCLEOTIDE SEQUENCE</scope>
    <source>
        <strain evidence="8">CCM 7086</strain>
    </source>
</reference>
<protein>
    <submittedName>
        <fullName evidence="8">DNA internalization-related competence protein ComEC/Rec2</fullName>
    </submittedName>
</protein>
<proteinExistence type="predicted"/>
<feature type="transmembrane region" description="Helical" evidence="6">
    <location>
        <begin position="24"/>
        <end position="44"/>
    </location>
</feature>
<dbReference type="InterPro" id="IPR025405">
    <property type="entry name" value="DUF4131"/>
</dbReference>
<dbReference type="InterPro" id="IPR004797">
    <property type="entry name" value="Competence_ComEC/Rec2"/>
</dbReference>
<dbReference type="PANTHER" id="PTHR30619:SF1">
    <property type="entry name" value="RECOMBINATION PROTEIN 2"/>
    <property type="match status" value="1"/>
</dbReference>